<evidence type="ECO:0000313" key="4">
    <source>
        <dbReference type="Proteomes" id="UP001498398"/>
    </source>
</evidence>
<keyword evidence="2" id="KW-1133">Transmembrane helix</keyword>
<feature type="region of interest" description="Disordered" evidence="1">
    <location>
        <begin position="223"/>
        <end position="250"/>
    </location>
</feature>
<evidence type="ECO:0000256" key="1">
    <source>
        <dbReference type="SAM" id="MobiDB-lite"/>
    </source>
</evidence>
<dbReference type="Gene3D" id="2.60.120.260">
    <property type="entry name" value="Galactose-binding domain-like"/>
    <property type="match status" value="1"/>
</dbReference>
<feature type="region of interest" description="Disordered" evidence="1">
    <location>
        <begin position="315"/>
        <end position="348"/>
    </location>
</feature>
<keyword evidence="2" id="KW-0472">Membrane</keyword>
<dbReference type="Proteomes" id="UP001498398">
    <property type="component" value="Unassembled WGS sequence"/>
</dbReference>
<feature type="transmembrane region" description="Helical" evidence="2">
    <location>
        <begin position="143"/>
        <end position="166"/>
    </location>
</feature>
<name>A0ABR1JIC9_9AGAR</name>
<sequence length="348" mass="37695">MEFTFAGSSVALYGVFDWKTSGSVTVEFTITNPTSENSSAYNEEKSFFVSSAPYPTTLLNSTNYLLFEHSSLAPGNHTLKLNVTGIVQPRTFTIDYLTYEPSFDSLDAKPNFTSIQRTSSGSNRDSPSGNVGTSFGKSSNTRAIVGGVVSGGVAMIVSSLFVWYLCYRRQKIRKDTGEFGTAFISSSEVANLQVDQNHNSNPSPSTDPRRSFRIFGFLRSSRNLQNARGTGRTNSSSSTPSTSTASTVLTPFPYGVSTNVTRSKGESLQQCNKIPETMAHLPAATDPVTSPGDAGTQLTERIKLLEERIESLSRENERLGGYGGSGPPPVYMYRTTADSSVPRVSEFS</sequence>
<proteinExistence type="predicted"/>
<feature type="region of interest" description="Disordered" evidence="1">
    <location>
        <begin position="114"/>
        <end position="136"/>
    </location>
</feature>
<feature type="compositionally biased region" description="Low complexity" evidence="1">
    <location>
        <begin position="230"/>
        <end position="250"/>
    </location>
</feature>
<evidence type="ECO:0000313" key="3">
    <source>
        <dbReference type="EMBL" id="KAK7461762.1"/>
    </source>
</evidence>
<comment type="caution">
    <text evidence="3">The sequence shown here is derived from an EMBL/GenBank/DDBJ whole genome shotgun (WGS) entry which is preliminary data.</text>
</comment>
<dbReference type="EMBL" id="JBANRG010000012">
    <property type="protein sequence ID" value="KAK7461762.1"/>
    <property type="molecule type" value="Genomic_DNA"/>
</dbReference>
<reference evidence="3 4" key="1">
    <citation type="submission" date="2024-01" db="EMBL/GenBank/DDBJ databases">
        <title>A draft genome for the cacao thread blight pathogen Marasmiellus scandens.</title>
        <authorList>
            <person name="Baruah I.K."/>
            <person name="Leung J."/>
            <person name="Bukari Y."/>
            <person name="Amoako-Attah I."/>
            <person name="Meinhardt L.W."/>
            <person name="Bailey B.A."/>
            <person name="Cohen S.P."/>
        </authorList>
    </citation>
    <scope>NUCLEOTIDE SEQUENCE [LARGE SCALE GENOMIC DNA]</scope>
    <source>
        <strain evidence="3 4">GH-19</strain>
    </source>
</reference>
<accession>A0ABR1JIC9</accession>
<keyword evidence="4" id="KW-1185">Reference proteome</keyword>
<keyword evidence="2" id="KW-0812">Transmembrane</keyword>
<organism evidence="3 4">
    <name type="scientific">Marasmiellus scandens</name>
    <dbReference type="NCBI Taxonomy" id="2682957"/>
    <lineage>
        <taxon>Eukaryota</taxon>
        <taxon>Fungi</taxon>
        <taxon>Dikarya</taxon>
        <taxon>Basidiomycota</taxon>
        <taxon>Agaricomycotina</taxon>
        <taxon>Agaricomycetes</taxon>
        <taxon>Agaricomycetidae</taxon>
        <taxon>Agaricales</taxon>
        <taxon>Marasmiineae</taxon>
        <taxon>Omphalotaceae</taxon>
        <taxon>Marasmiellus</taxon>
    </lineage>
</organism>
<evidence type="ECO:0000256" key="2">
    <source>
        <dbReference type="SAM" id="Phobius"/>
    </source>
</evidence>
<gene>
    <name evidence="3" type="ORF">VKT23_008192</name>
</gene>
<protein>
    <submittedName>
        <fullName evidence="3">Uncharacterized protein</fullName>
    </submittedName>
</protein>